<accession>A0AAW0FEM6</accession>
<sequence length="275" mass="31492">MALSMISKASISDHISKHIKEIVNDIDPYKRDSEEDESTEPELKETLEKYSTLLTSLWILVLRELSSLKYNENSTRELELYDDYWINFVSVLSLQLEKDDEFIKTYLAEDEKSPELAPRGIQCIKSLIQYSSLQSDDILVVKKLIKEIIKSLVANKNEHKIDIKVSFEILFMFSKLENHDESKSTLLFSILIPLLLSYNKAENGNDPALDKAYLNEKLLNLINQNPAAFKTVLNSALSDEQKQLTEQLVKFNPNTVETPDVVEGESEIQLKTFGV</sequence>
<dbReference type="GO" id="GO:0005829">
    <property type="term" value="C:cytosol"/>
    <property type="evidence" value="ECO:0007669"/>
    <property type="project" value="GOC"/>
</dbReference>
<keyword evidence="3" id="KW-1185">Reference proteome</keyword>
<dbReference type="InterPro" id="IPR057981">
    <property type="entry name" value="TPR_LAA1-like_C"/>
</dbReference>
<dbReference type="AlphaFoldDB" id="A0AAW0FEM6"/>
<dbReference type="GO" id="GO:0042147">
    <property type="term" value="P:retrograde transport, endosome to Golgi"/>
    <property type="evidence" value="ECO:0007669"/>
    <property type="project" value="TreeGrafter"/>
</dbReference>
<evidence type="ECO:0000313" key="2">
    <source>
        <dbReference type="EMBL" id="KAK7680138.1"/>
    </source>
</evidence>
<dbReference type="Proteomes" id="UP001385951">
    <property type="component" value="Unassembled WGS sequence"/>
</dbReference>
<dbReference type="GO" id="GO:0030139">
    <property type="term" value="C:endocytic vesicle"/>
    <property type="evidence" value="ECO:0007669"/>
    <property type="project" value="TreeGrafter"/>
</dbReference>
<dbReference type="GO" id="GO:0016020">
    <property type="term" value="C:membrane"/>
    <property type="evidence" value="ECO:0007669"/>
    <property type="project" value="TreeGrafter"/>
</dbReference>
<reference evidence="2 3" key="1">
    <citation type="submission" date="2022-09" db="EMBL/GenBank/DDBJ databases">
        <authorList>
            <person name="Palmer J.M."/>
        </authorList>
    </citation>
    <scope>NUCLEOTIDE SEQUENCE [LARGE SCALE GENOMIC DNA]</scope>
    <source>
        <strain evidence="2 3">DSM 7382</strain>
    </source>
</reference>
<organism evidence="2 3">
    <name type="scientific">Cerrena zonata</name>
    <dbReference type="NCBI Taxonomy" id="2478898"/>
    <lineage>
        <taxon>Eukaryota</taxon>
        <taxon>Fungi</taxon>
        <taxon>Dikarya</taxon>
        <taxon>Basidiomycota</taxon>
        <taxon>Agaricomycotina</taxon>
        <taxon>Agaricomycetes</taxon>
        <taxon>Polyporales</taxon>
        <taxon>Cerrenaceae</taxon>
        <taxon>Cerrena</taxon>
    </lineage>
</organism>
<dbReference type="GO" id="GO:0005794">
    <property type="term" value="C:Golgi apparatus"/>
    <property type="evidence" value="ECO:0007669"/>
    <property type="project" value="TreeGrafter"/>
</dbReference>
<dbReference type="EMBL" id="JASBNA010000052">
    <property type="protein sequence ID" value="KAK7680138.1"/>
    <property type="molecule type" value="Genomic_DNA"/>
</dbReference>
<evidence type="ECO:0000313" key="3">
    <source>
        <dbReference type="Proteomes" id="UP001385951"/>
    </source>
</evidence>
<name>A0AAW0FEM6_9APHY</name>
<comment type="caution">
    <text evidence="2">The sequence shown here is derived from an EMBL/GenBank/DDBJ whole genome shotgun (WGS) entry which is preliminary data.</text>
</comment>
<feature type="domain" description="LAA1-like C-terminal TPR repeats" evidence="1">
    <location>
        <begin position="112"/>
        <end position="254"/>
    </location>
</feature>
<gene>
    <name evidence="2" type="ORF">QCA50_016864</name>
</gene>
<dbReference type="InterPro" id="IPR040108">
    <property type="entry name" value="Laa1/Sip1/HEATR5"/>
</dbReference>
<dbReference type="GO" id="GO:0006897">
    <property type="term" value="P:endocytosis"/>
    <property type="evidence" value="ECO:0007669"/>
    <property type="project" value="TreeGrafter"/>
</dbReference>
<protein>
    <recommendedName>
        <fullName evidence="1">LAA1-like C-terminal TPR repeats domain-containing protein</fullName>
    </recommendedName>
</protein>
<evidence type="ECO:0000259" key="1">
    <source>
        <dbReference type="Pfam" id="PF25808"/>
    </source>
</evidence>
<dbReference type="Pfam" id="PF25808">
    <property type="entry name" value="TPR_LAA1_C"/>
    <property type="match status" value="1"/>
</dbReference>
<dbReference type="GO" id="GO:0008104">
    <property type="term" value="P:intracellular protein localization"/>
    <property type="evidence" value="ECO:0007669"/>
    <property type="project" value="TreeGrafter"/>
</dbReference>
<dbReference type="PANTHER" id="PTHR21663">
    <property type="entry name" value="HYPOTHETICAL HEAT DOMAIN-CONTAINING"/>
    <property type="match status" value="1"/>
</dbReference>
<dbReference type="PANTHER" id="PTHR21663:SF0">
    <property type="entry name" value="HEAT REPEAT-CONTAINING PROTEIN 5B"/>
    <property type="match status" value="1"/>
</dbReference>
<proteinExistence type="predicted"/>